<evidence type="ECO:0000313" key="2">
    <source>
        <dbReference type="Proteomes" id="UP000271554"/>
    </source>
</evidence>
<dbReference type="Gene3D" id="3.40.50.300">
    <property type="entry name" value="P-loop containing nucleotide triphosphate hydrolases"/>
    <property type="match status" value="1"/>
</dbReference>
<keyword evidence="2" id="KW-1185">Reference proteome</keyword>
<reference evidence="1 2" key="1">
    <citation type="submission" date="2018-10" db="EMBL/GenBank/DDBJ databases">
        <title>Relationship between Morphology and Antimicrobial Activity in Streptomyces.</title>
        <authorList>
            <person name="Kang H.J."/>
            <person name="Kim S.B."/>
        </authorList>
    </citation>
    <scope>NUCLEOTIDE SEQUENCE [LARGE SCALE GENOMIC DNA]</scope>
    <source>
        <strain evidence="1 2">BH38</strain>
    </source>
</reference>
<evidence type="ECO:0000313" key="1">
    <source>
        <dbReference type="EMBL" id="AYG79781.1"/>
    </source>
</evidence>
<dbReference type="Proteomes" id="UP000271554">
    <property type="component" value="Chromosome"/>
</dbReference>
<dbReference type="EMBL" id="CP032698">
    <property type="protein sequence ID" value="AYG79781.1"/>
    <property type="molecule type" value="Genomic_DNA"/>
</dbReference>
<accession>A0A387HAU0</accession>
<dbReference type="InterPro" id="IPR027417">
    <property type="entry name" value="P-loop_NTPase"/>
</dbReference>
<dbReference type="RefSeq" id="WP_342777939.1">
    <property type="nucleotide sequence ID" value="NZ_CP032698.1"/>
</dbReference>
<sequence>MADQHRPFYVLLGPDGAGKSSVMAEVAARLPAWRTLSTDHGLIGPGHELVGALRRNVVEDVLPHLGTYYSADFLASVLQTAVVHLRDELERHESDVPLLMDSYYYKILAKCRLAGIRHNPMYTWWRSFPQPRAVVYLDVSPASAWRRSGEGARLNPLEYFGDRPEWLGFDSYQRSLRKLMLEEVRDVPVTIIEEQPSAADAAEAVVEVLAP</sequence>
<evidence type="ECO:0008006" key="3">
    <source>
        <dbReference type="Google" id="ProtNLM"/>
    </source>
</evidence>
<gene>
    <name evidence="1" type="ORF">DWB77_01899</name>
</gene>
<dbReference type="AlphaFoldDB" id="A0A387HAU0"/>
<organism evidence="1 2">
    <name type="scientific">Streptomyces hundungensis</name>
    <dbReference type="NCBI Taxonomy" id="1077946"/>
    <lineage>
        <taxon>Bacteria</taxon>
        <taxon>Bacillati</taxon>
        <taxon>Actinomycetota</taxon>
        <taxon>Actinomycetes</taxon>
        <taxon>Kitasatosporales</taxon>
        <taxon>Streptomycetaceae</taxon>
        <taxon>Streptomyces</taxon>
    </lineage>
</organism>
<dbReference type="KEGG" id="shun:DWB77_01899"/>
<proteinExistence type="predicted"/>
<protein>
    <recommendedName>
        <fullName evidence="3">Thymidylate kinase</fullName>
    </recommendedName>
</protein>
<name>A0A387HAU0_9ACTN</name>
<dbReference type="SUPFAM" id="SSF52540">
    <property type="entry name" value="P-loop containing nucleoside triphosphate hydrolases"/>
    <property type="match status" value="1"/>
</dbReference>